<feature type="signal peptide" evidence="5">
    <location>
        <begin position="1"/>
        <end position="23"/>
    </location>
</feature>
<comment type="caution">
    <text evidence="6">The sequence shown here is derived from an EMBL/GenBank/DDBJ whole genome shotgun (WGS) entry which is preliminary data.</text>
</comment>
<evidence type="ECO:0000256" key="5">
    <source>
        <dbReference type="SAM" id="SignalP"/>
    </source>
</evidence>
<dbReference type="InterPro" id="IPR001188">
    <property type="entry name" value="Sperm_putr-bd"/>
</dbReference>
<dbReference type="PANTHER" id="PTHR30222">
    <property type="entry name" value="SPERMIDINE/PUTRESCINE-BINDING PERIPLASMIC PROTEIN"/>
    <property type="match status" value="1"/>
</dbReference>
<dbReference type="InterPro" id="IPR006059">
    <property type="entry name" value="SBP"/>
</dbReference>
<evidence type="ECO:0000256" key="1">
    <source>
        <dbReference type="ARBA" id="ARBA00004418"/>
    </source>
</evidence>
<proteinExistence type="predicted"/>
<evidence type="ECO:0000256" key="3">
    <source>
        <dbReference type="ARBA" id="ARBA00022729"/>
    </source>
</evidence>
<evidence type="ECO:0000256" key="4">
    <source>
        <dbReference type="ARBA" id="ARBA00022764"/>
    </source>
</evidence>
<keyword evidence="3 5" id="KW-0732">Signal</keyword>
<evidence type="ECO:0000313" key="7">
    <source>
        <dbReference type="Proteomes" id="UP001238603"/>
    </source>
</evidence>
<dbReference type="Proteomes" id="UP001238603">
    <property type="component" value="Unassembled WGS sequence"/>
</dbReference>
<protein>
    <submittedName>
        <fullName evidence="6">Extracellular solute-binding protein</fullName>
    </submittedName>
</protein>
<organism evidence="6 7">
    <name type="scientific">Roseateles subflavus</name>
    <dbReference type="NCBI Taxonomy" id="3053353"/>
    <lineage>
        <taxon>Bacteria</taxon>
        <taxon>Pseudomonadati</taxon>
        <taxon>Pseudomonadota</taxon>
        <taxon>Betaproteobacteria</taxon>
        <taxon>Burkholderiales</taxon>
        <taxon>Sphaerotilaceae</taxon>
        <taxon>Roseateles</taxon>
    </lineage>
</organism>
<comment type="subcellular location">
    <subcellularLocation>
        <location evidence="1">Periplasm</location>
    </subcellularLocation>
</comment>
<dbReference type="Pfam" id="PF13416">
    <property type="entry name" value="SBP_bac_8"/>
    <property type="match status" value="1"/>
</dbReference>
<sequence>MTLPLRILMPLLFWALGLAHAVAAEPSGKVLRVLAWPGYADPEVLQGFSQRTGARVELTVVGSDEAMRQRLLSGRGRDFDVFALNTAELQQYIDQGIARPIELQRVPNTRRQRPRFRELSAIPGLIRRVDGLTQVYGVPYTYSEMGLIYDRRQLSAPPDSLQVLWDPRWRGKVLAYAGGTHNFSLAALALGWQQPFELGERQWAPAVDKLVALRRNVLGFYSLPEESVQLFMRHKVALMYANYGLQQLHLLKAAGVDVGYVIPREGALAWLDCWAISSSTGDPELAHAWINFMLEEPASSLLVSRQGLANTVSDSVASAPQVPLRWLEPVESEERREHYWARIHSGDSPSRVLQR</sequence>
<dbReference type="EMBL" id="JASVDS010000006">
    <property type="protein sequence ID" value="MDL5034074.1"/>
    <property type="molecule type" value="Genomic_DNA"/>
</dbReference>
<keyword evidence="7" id="KW-1185">Reference proteome</keyword>
<feature type="chain" id="PRO_5046476054" evidence="5">
    <location>
        <begin position="24"/>
        <end position="355"/>
    </location>
</feature>
<dbReference type="Gene3D" id="3.40.190.10">
    <property type="entry name" value="Periplasmic binding protein-like II"/>
    <property type="match status" value="2"/>
</dbReference>
<dbReference type="PRINTS" id="PR00909">
    <property type="entry name" value="SPERMDNBNDNG"/>
</dbReference>
<keyword evidence="2" id="KW-0813">Transport</keyword>
<keyword evidence="4" id="KW-0574">Periplasm</keyword>
<gene>
    <name evidence="6" type="ORF">QRD43_19400</name>
</gene>
<accession>A0ABT7LNL7</accession>
<evidence type="ECO:0000313" key="6">
    <source>
        <dbReference type="EMBL" id="MDL5034074.1"/>
    </source>
</evidence>
<name>A0ABT7LNL7_9BURK</name>
<dbReference type="PANTHER" id="PTHR30222:SF17">
    <property type="entry name" value="SPERMIDINE_PUTRESCINE-BINDING PERIPLASMIC PROTEIN"/>
    <property type="match status" value="1"/>
</dbReference>
<dbReference type="SUPFAM" id="SSF53850">
    <property type="entry name" value="Periplasmic binding protein-like II"/>
    <property type="match status" value="1"/>
</dbReference>
<evidence type="ECO:0000256" key="2">
    <source>
        <dbReference type="ARBA" id="ARBA00022448"/>
    </source>
</evidence>
<dbReference type="RefSeq" id="WP_285984147.1">
    <property type="nucleotide sequence ID" value="NZ_JASVDS010000006.1"/>
</dbReference>
<reference evidence="6 7" key="1">
    <citation type="submission" date="2023-06" db="EMBL/GenBank/DDBJ databases">
        <title>Pelomonas sp. APW6 16S ribosomal RNA gene genome sequencing and assembly.</title>
        <authorList>
            <person name="Woo H."/>
        </authorList>
    </citation>
    <scope>NUCLEOTIDE SEQUENCE [LARGE SCALE GENOMIC DNA]</scope>
    <source>
        <strain evidence="6 7">APW6</strain>
    </source>
</reference>